<dbReference type="Gene3D" id="3.40.710.10">
    <property type="entry name" value="DD-peptidase/beta-lactamase superfamily"/>
    <property type="match status" value="1"/>
</dbReference>
<evidence type="ECO:0000259" key="1">
    <source>
        <dbReference type="Pfam" id="PF00144"/>
    </source>
</evidence>
<reference evidence="2 3" key="2">
    <citation type="submission" date="2020-06" db="EMBL/GenBank/DDBJ databases">
        <title>Antribacter stalactiti gen. nov., sp. nov., a new member of the family Nacardiaceae isolated from a cave.</title>
        <authorList>
            <person name="Kim I.S."/>
        </authorList>
    </citation>
    <scope>NUCLEOTIDE SEQUENCE [LARGE SCALE GENOMIC DNA]</scope>
    <source>
        <strain evidence="2 3">YC2-7</strain>
    </source>
</reference>
<organism evidence="2 3">
    <name type="scientific">Antrihabitans stalactiti</name>
    <dbReference type="NCBI Taxonomy" id="2584121"/>
    <lineage>
        <taxon>Bacteria</taxon>
        <taxon>Bacillati</taxon>
        <taxon>Actinomycetota</taxon>
        <taxon>Actinomycetes</taxon>
        <taxon>Mycobacteriales</taxon>
        <taxon>Nocardiaceae</taxon>
        <taxon>Antrihabitans</taxon>
    </lineage>
</organism>
<evidence type="ECO:0000313" key="3">
    <source>
        <dbReference type="Proteomes" id="UP000535543"/>
    </source>
</evidence>
<dbReference type="SUPFAM" id="SSF56601">
    <property type="entry name" value="beta-lactamase/transpeptidase-like"/>
    <property type="match status" value="1"/>
</dbReference>
<dbReference type="Proteomes" id="UP000535543">
    <property type="component" value="Unassembled WGS sequence"/>
</dbReference>
<accession>A0A848KMK4</accession>
<comment type="caution">
    <text evidence="2">The sequence shown here is derived from an EMBL/GenBank/DDBJ whole genome shotgun (WGS) entry which is preliminary data.</text>
</comment>
<dbReference type="Pfam" id="PF00144">
    <property type="entry name" value="Beta-lactamase"/>
    <property type="match status" value="1"/>
</dbReference>
<dbReference type="RefSeq" id="WP_169594752.1">
    <property type="nucleotide sequence ID" value="NZ_VCQU01000018.1"/>
</dbReference>
<dbReference type="InterPro" id="IPR012338">
    <property type="entry name" value="Beta-lactam/transpept-like"/>
</dbReference>
<dbReference type="InterPro" id="IPR052907">
    <property type="entry name" value="Beta-lactamase/esterase"/>
</dbReference>
<dbReference type="EMBL" id="VCQU01000018">
    <property type="protein sequence ID" value="NMN99461.1"/>
    <property type="molecule type" value="Genomic_DNA"/>
</dbReference>
<protein>
    <submittedName>
        <fullName evidence="2">Beta-lactamase family protein</fullName>
    </submittedName>
</protein>
<dbReference type="AlphaFoldDB" id="A0A848KMK4"/>
<sequence>MQLPRIPGLPDLFRRSWVPKDIDSIVTVGHEDDPAAAGMTQEGVDRIWRAAIAAYRTGLYPALQICVRREGVVVLDRAIGHASGNGPDDSRDTEKVLATPDTPFLTYSASKGITAAVIHMLIDRGELGLHDRISTYIPEYGCLGKESITIGQVLSHRAAVQQIPEGISPDHWHDREFIVDALCRIKPAGKPGTYQAYHALTGGLILGEVVHRVTGNDIRTVLAKEILEPLDFHWTNYGVAPESTDQVARNYVTGLPLLPPITHLAQRALGASYRDVTELGNDPRFLTAIVPSGNLVSTANELSRFYEILRRGGEMDGVRMMSPETLRQALVEQGKFQPDFTLGVNFRFGFGFMQGGKRVSLFGPDTVRAFGHLGFINIAGWADPQRALSAAVMTSGKPFLQYDTTRFFALILAIRNASPKVDPGDILF</sequence>
<reference evidence="2 3" key="1">
    <citation type="submission" date="2019-05" db="EMBL/GenBank/DDBJ databases">
        <authorList>
            <person name="Lee S.D."/>
        </authorList>
    </citation>
    <scope>NUCLEOTIDE SEQUENCE [LARGE SCALE GENOMIC DNA]</scope>
    <source>
        <strain evidence="2 3">YC2-7</strain>
    </source>
</reference>
<evidence type="ECO:0000313" key="2">
    <source>
        <dbReference type="EMBL" id="NMN99461.1"/>
    </source>
</evidence>
<gene>
    <name evidence="2" type="ORF">FGL95_31035</name>
</gene>
<proteinExistence type="predicted"/>
<dbReference type="PANTHER" id="PTHR43319:SF3">
    <property type="entry name" value="BETA-LACTAMASE-RELATED DOMAIN-CONTAINING PROTEIN"/>
    <property type="match status" value="1"/>
</dbReference>
<dbReference type="PANTHER" id="PTHR43319">
    <property type="entry name" value="BETA-LACTAMASE-RELATED"/>
    <property type="match status" value="1"/>
</dbReference>
<dbReference type="InterPro" id="IPR001466">
    <property type="entry name" value="Beta-lactam-related"/>
</dbReference>
<feature type="domain" description="Beta-lactamase-related" evidence="1">
    <location>
        <begin position="55"/>
        <end position="407"/>
    </location>
</feature>
<name>A0A848KMK4_9NOCA</name>
<keyword evidence="3" id="KW-1185">Reference proteome</keyword>